<dbReference type="CDD" id="cd06532">
    <property type="entry name" value="Glyco_transf_25"/>
    <property type="match status" value="1"/>
</dbReference>
<dbReference type="EMBL" id="JACHEU010000005">
    <property type="protein sequence ID" value="MBB6014392.1"/>
    <property type="molecule type" value="Genomic_DNA"/>
</dbReference>
<dbReference type="AlphaFoldDB" id="A0A7W9S5B7"/>
<keyword evidence="3" id="KW-1185">Reference proteome</keyword>
<sequence length="264" mass="29975">MQSLKTYVVNLDGSADRLEAISTRLDAFDVDFERVPAFDGRKLDLSTLDEYDAARARRYMGRDLVGGEIGCYRSHLAVASRFLNSNARYALVLEDDAFPLCNPVKLLTQVLPDLDSLDPDWILINIGNNKQKITTSVKTYRVDGHECDLVAAHYFPMTTSAIVWSRKGAASFVDGHGKIFAPVDNFFRHWLTREGHGYSFWPAPVTTTDAASQILAASGQARKKNQRKWYYGFSKQKRLLEDKIIAMKKRKKFRYQIAKLPISE</sequence>
<evidence type="ECO:0000313" key="3">
    <source>
        <dbReference type="Proteomes" id="UP000533306"/>
    </source>
</evidence>
<comment type="caution">
    <text evidence="2">The sequence shown here is derived from an EMBL/GenBank/DDBJ whole genome shotgun (WGS) entry which is preliminary data.</text>
</comment>
<dbReference type="RefSeq" id="WP_183832567.1">
    <property type="nucleotide sequence ID" value="NZ_JACHEU010000005.1"/>
</dbReference>
<dbReference type="InterPro" id="IPR002654">
    <property type="entry name" value="Glyco_trans_25"/>
</dbReference>
<feature type="domain" description="Glycosyl transferase family 25" evidence="1">
    <location>
        <begin position="5"/>
        <end position="108"/>
    </location>
</feature>
<accession>A0A7W9S5B7</accession>
<evidence type="ECO:0000259" key="1">
    <source>
        <dbReference type="Pfam" id="PF01755"/>
    </source>
</evidence>
<proteinExistence type="predicted"/>
<organism evidence="2 3">
    <name type="scientific">Aquamicrobium lusatiense</name>
    <dbReference type="NCBI Taxonomy" id="89772"/>
    <lineage>
        <taxon>Bacteria</taxon>
        <taxon>Pseudomonadati</taxon>
        <taxon>Pseudomonadota</taxon>
        <taxon>Alphaproteobacteria</taxon>
        <taxon>Hyphomicrobiales</taxon>
        <taxon>Phyllobacteriaceae</taxon>
        <taxon>Aquamicrobium</taxon>
    </lineage>
</organism>
<name>A0A7W9S5B7_9HYPH</name>
<reference evidence="2 3" key="1">
    <citation type="submission" date="2020-08" db="EMBL/GenBank/DDBJ databases">
        <title>Genomic Encyclopedia of Type Strains, Phase IV (KMG-IV): sequencing the most valuable type-strain genomes for metagenomic binning, comparative biology and taxonomic classification.</title>
        <authorList>
            <person name="Goeker M."/>
        </authorList>
    </citation>
    <scope>NUCLEOTIDE SEQUENCE [LARGE SCALE GENOMIC DNA]</scope>
    <source>
        <strain evidence="2 3">DSM 11099</strain>
    </source>
</reference>
<dbReference type="Pfam" id="PF01755">
    <property type="entry name" value="Glyco_transf_25"/>
    <property type="match status" value="1"/>
</dbReference>
<dbReference type="Proteomes" id="UP000533306">
    <property type="component" value="Unassembled WGS sequence"/>
</dbReference>
<gene>
    <name evidence="2" type="ORF">HNR59_003786</name>
</gene>
<protein>
    <submittedName>
        <fullName evidence="2">Glycosyl transferase family 25</fullName>
    </submittedName>
</protein>
<evidence type="ECO:0000313" key="2">
    <source>
        <dbReference type="EMBL" id="MBB6014392.1"/>
    </source>
</evidence>
<dbReference type="GO" id="GO:0016740">
    <property type="term" value="F:transferase activity"/>
    <property type="evidence" value="ECO:0007669"/>
    <property type="project" value="UniProtKB-KW"/>
</dbReference>
<keyword evidence="2" id="KW-0808">Transferase</keyword>